<evidence type="ECO:0000313" key="2">
    <source>
        <dbReference type="EMBL" id="MFC4832865.1"/>
    </source>
</evidence>
<sequence length="109" mass="12047">MAYDGELADRLRALLDGEEHLTEKRMFGGLAFLLDGHMALAANSRGELMVRIHPSRADDLLSRPGVQPMVMRGRPMNGWLDVEATTIDDAALQGWVDEGVSYVRSLPPK</sequence>
<proteinExistence type="predicted"/>
<gene>
    <name evidence="2" type="ORF">ACFPEL_10635</name>
</gene>
<dbReference type="Gene3D" id="3.30.1460.30">
    <property type="entry name" value="YgaC/TfoX-N like chaperone"/>
    <property type="match status" value="1"/>
</dbReference>
<comment type="caution">
    <text evidence="2">The sequence shown here is derived from an EMBL/GenBank/DDBJ whole genome shotgun (WGS) entry which is preliminary data.</text>
</comment>
<protein>
    <submittedName>
        <fullName evidence="2">TfoX/Sxy family protein</fullName>
    </submittedName>
</protein>
<evidence type="ECO:0000313" key="3">
    <source>
        <dbReference type="Proteomes" id="UP001595909"/>
    </source>
</evidence>
<dbReference type="Proteomes" id="UP001595909">
    <property type="component" value="Unassembled WGS sequence"/>
</dbReference>
<accession>A0ABV9RKL2</accession>
<dbReference type="InterPro" id="IPR007076">
    <property type="entry name" value="TfoX_N"/>
</dbReference>
<organism evidence="2 3">
    <name type="scientific">Actinomycetospora chibensis</name>
    <dbReference type="NCBI Taxonomy" id="663606"/>
    <lineage>
        <taxon>Bacteria</taxon>
        <taxon>Bacillati</taxon>
        <taxon>Actinomycetota</taxon>
        <taxon>Actinomycetes</taxon>
        <taxon>Pseudonocardiales</taxon>
        <taxon>Pseudonocardiaceae</taxon>
        <taxon>Actinomycetospora</taxon>
    </lineage>
</organism>
<dbReference type="Pfam" id="PF04993">
    <property type="entry name" value="TfoX_N"/>
    <property type="match status" value="1"/>
</dbReference>
<dbReference type="EMBL" id="JBHSIM010000020">
    <property type="protein sequence ID" value="MFC4832865.1"/>
    <property type="molecule type" value="Genomic_DNA"/>
</dbReference>
<reference evidence="3" key="1">
    <citation type="journal article" date="2019" name="Int. J. Syst. Evol. Microbiol.">
        <title>The Global Catalogue of Microorganisms (GCM) 10K type strain sequencing project: providing services to taxonomists for standard genome sequencing and annotation.</title>
        <authorList>
            <consortium name="The Broad Institute Genomics Platform"/>
            <consortium name="The Broad Institute Genome Sequencing Center for Infectious Disease"/>
            <person name="Wu L."/>
            <person name="Ma J."/>
        </authorList>
    </citation>
    <scope>NUCLEOTIDE SEQUENCE [LARGE SCALE GENOMIC DNA]</scope>
    <source>
        <strain evidence="3">CCUG 50347</strain>
    </source>
</reference>
<dbReference type="RefSeq" id="WP_274188231.1">
    <property type="nucleotide sequence ID" value="NZ_BAABHN010000020.1"/>
</dbReference>
<dbReference type="SUPFAM" id="SSF159894">
    <property type="entry name" value="YgaC/TfoX-N like"/>
    <property type="match status" value="1"/>
</dbReference>
<feature type="domain" description="TfoX N-terminal" evidence="1">
    <location>
        <begin position="14"/>
        <end position="100"/>
    </location>
</feature>
<evidence type="ECO:0000259" key="1">
    <source>
        <dbReference type="Pfam" id="PF04993"/>
    </source>
</evidence>
<keyword evidence="3" id="KW-1185">Reference proteome</keyword>
<name>A0ABV9RKL2_9PSEU</name>